<protein>
    <submittedName>
        <fullName evidence="1">10115_t:CDS:1</fullName>
    </submittedName>
</protein>
<sequence length="694" mass="77752">RRISLLYFVVLVQMQFQQWFKELNQVYHASQRSISSNKQPITVSDSISSVIGNHGASRVSTCQIQPTRSVRQQQSSLSVAHPIPQRRPTSSNIERVDRSKWAGRLIDHAWIYGISPHDVLVQQSLVQHNSTLTQIAKESIYISQETFNRIWRMLRRDRLKLGAVECFWVESETPKLPINSTPSQLPLTYRLISRRTKNIDIDAKSDKCDWPPEEACFSVYLNNNLVKLERKQRILHNGVEQYQGVDRPVDVSRYINAGWNTITINQCGCEREISIQVFAWESQEFVLRLARLQRLTYEHGLSIAKVKQSRSGGSNGSHYVHTTAISEKSQSNPGHTTIDDDDEVTAYKMTVSLKCPLSMVRIKEPAKGLYCVHIGCFDLETYVQVNMVHTKWTCPVCNGIVTSETLRVDDYFIKLLEQFSSNVSKIAIDSNGIWSIVEQDDNDTESSDDESSNVKRRDHSAKESSVTLISEAQIPQSTDETINTGIMSSPISEAQMRSPPTLESLISSPVPHAQTRNSSALASLISSPVSNAQMRNPPALDSLISPPTSNAQIRNLPAFESLISSPISDTQTRDPPTLDSLMSSSISDVQTQNSPALESLALVASTQMHLPQPSEPSPHIVPQIHLPLLDPLPSPDANNDVTASNAFKAHYRTQEANPSTSTPPNDKDPPSDNDRWEEYSEEEVEQKNFIAKDD</sequence>
<organism evidence="1 2">
    <name type="scientific">Cetraspora pellucida</name>
    <dbReference type="NCBI Taxonomy" id="1433469"/>
    <lineage>
        <taxon>Eukaryota</taxon>
        <taxon>Fungi</taxon>
        <taxon>Fungi incertae sedis</taxon>
        <taxon>Mucoromycota</taxon>
        <taxon>Glomeromycotina</taxon>
        <taxon>Glomeromycetes</taxon>
        <taxon>Diversisporales</taxon>
        <taxon>Gigasporaceae</taxon>
        <taxon>Cetraspora</taxon>
    </lineage>
</organism>
<evidence type="ECO:0000313" key="2">
    <source>
        <dbReference type="Proteomes" id="UP000789366"/>
    </source>
</evidence>
<reference evidence="1" key="1">
    <citation type="submission" date="2021-06" db="EMBL/GenBank/DDBJ databases">
        <authorList>
            <person name="Kallberg Y."/>
            <person name="Tangrot J."/>
            <person name="Rosling A."/>
        </authorList>
    </citation>
    <scope>NUCLEOTIDE SEQUENCE</scope>
    <source>
        <strain evidence="1">28 12/20/2015</strain>
    </source>
</reference>
<evidence type="ECO:0000313" key="1">
    <source>
        <dbReference type="EMBL" id="CAG8542468.1"/>
    </source>
</evidence>
<gene>
    <name evidence="1" type="ORF">SPELUC_LOCUS4863</name>
</gene>
<feature type="non-terminal residue" evidence="1">
    <location>
        <position position="1"/>
    </location>
</feature>
<keyword evidence="2" id="KW-1185">Reference proteome</keyword>
<comment type="caution">
    <text evidence="1">The sequence shown here is derived from an EMBL/GenBank/DDBJ whole genome shotgun (WGS) entry which is preliminary data.</text>
</comment>
<proteinExistence type="predicted"/>
<accession>A0ACA9LS84</accession>
<name>A0ACA9LS84_9GLOM</name>
<dbReference type="Proteomes" id="UP000789366">
    <property type="component" value="Unassembled WGS sequence"/>
</dbReference>
<dbReference type="EMBL" id="CAJVPW010004578">
    <property type="protein sequence ID" value="CAG8542468.1"/>
    <property type="molecule type" value="Genomic_DNA"/>
</dbReference>